<feature type="transmembrane region" description="Helical" evidence="1">
    <location>
        <begin position="117"/>
        <end position="137"/>
    </location>
</feature>
<dbReference type="PATRIC" id="fig|318683.6.peg.2741"/>
<reference evidence="2 3" key="1">
    <citation type="submission" date="2015-06" db="EMBL/GenBank/DDBJ databases">
        <title>Improved classification and identification of acetic acid bacteria using matrix-assisted laser desorption/ionization time-of-flight mass spectrometry; Gluconobacter nephelii and Gluconobacter uchimurae are later heterotypic synonyms of Gluconobacter japonicus and Gluconobacter oxydans, respectively.</title>
        <authorList>
            <person name="Li L."/>
            <person name="Cleenwerck I."/>
            <person name="De Vuyst L."/>
            <person name="Vandamme P."/>
        </authorList>
    </citation>
    <scope>NUCLEOTIDE SEQUENCE [LARGE SCALE GENOMIC DNA]</scope>
    <source>
        <strain evidence="2 3">LMG 1768</strain>
    </source>
</reference>
<comment type="caution">
    <text evidence="2">The sequence shown here is derived from an EMBL/GenBank/DDBJ whole genome shotgun (WGS) entry which is preliminary data.</text>
</comment>
<feature type="transmembrane region" description="Helical" evidence="1">
    <location>
        <begin position="83"/>
        <end position="105"/>
    </location>
</feature>
<organism evidence="2 3">
    <name type="scientific">Gluconobacter albidus</name>
    <dbReference type="NCBI Taxonomy" id="318683"/>
    <lineage>
        <taxon>Bacteria</taxon>
        <taxon>Pseudomonadati</taxon>
        <taxon>Pseudomonadota</taxon>
        <taxon>Alphaproteobacteria</taxon>
        <taxon>Acetobacterales</taxon>
        <taxon>Acetobacteraceae</taxon>
        <taxon>Gluconobacter</taxon>
    </lineage>
</organism>
<keyword evidence="1" id="KW-0472">Membrane</keyword>
<dbReference type="RefSeq" id="WP_062109720.1">
    <property type="nucleotide sequence ID" value="NZ_LHZR01000112.1"/>
</dbReference>
<evidence type="ECO:0000256" key="1">
    <source>
        <dbReference type="SAM" id="Phobius"/>
    </source>
</evidence>
<evidence type="ECO:0008006" key="4">
    <source>
        <dbReference type="Google" id="ProtNLM"/>
    </source>
</evidence>
<feature type="transmembrane region" description="Helical" evidence="1">
    <location>
        <begin position="12"/>
        <end position="38"/>
    </location>
</feature>
<keyword evidence="1" id="KW-0812">Transmembrane</keyword>
<name>A0A149TG53_9PROT</name>
<evidence type="ECO:0000313" key="3">
    <source>
        <dbReference type="Proteomes" id="UP000075636"/>
    </source>
</evidence>
<dbReference type="EMBL" id="LHZR01000112">
    <property type="protein sequence ID" value="KXV46691.1"/>
    <property type="molecule type" value="Genomic_DNA"/>
</dbReference>
<accession>A0A149TG53</accession>
<gene>
    <name evidence="2" type="ORF">AD945_14010</name>
</gene>
<dbReference type="AlphaFoldDB" id="A0A149TG53"/>
<feature type="transmembrane region" description="Helical" evidence="1">
    <location>
        <begin position="50"/>
        <end position="71"/>
    </location>
</feature>
<keyword evidence="1" id="KW-1133">Transmembrane helix</keyword>
<dbReference type="OrthoDB" id="7284236at2"/>
<protein>
    <recommendedName>
        <fullName evidence="4">DUF423 domain-containing protein</fullName>
    </recommendedName>
</protein>
<proteinExistence type="predicted"/>
<dbReference type="InterPro" id="IPR006696">
    <property type="entry name" value="DUF423"/>
</dbReference>
<dbReference type="Pfam" id="PF04241">
    <property type="entry name" value="DUF423"/>
    <property type="match status" value="1"/>
</dbReference>
<sequence>MSANPIQPRTSALLRGSFIFAALSAASGVMLGALSAHLPDRLFAVPGGRAMLHSAVEIQMWHALGLCLLSLNAARLSPRLIRMACLCMAIGMVLFCLPVTLLALFDLKLGPVSIGRIAPYGGTMLILAWCLAAVSALRVRPGFF</sequence>
<evidence type="ECO:0000313" key="2">
    <source>
        <dbReference type="EMBL" id="KXV46691.1"/>
    </source>
</evidence>
<dbReference type="STRING" id="318683.A0U94_07930"/>
<dbReference type="Proteomes" id="UP000075636">
    <property type="component" value="Unassembled WGS sequence"/>
</dbReference>